<dbReference type="AlphaFoldDB" id="A0A0E9QFF8"/>
<evidence type="ECO:0000313" key="1">
    <source>
        <dbReference type="EMBL" id="JAH15616.1"/>
    </source>
</evidence>
<proteinExistence type="predicted"/>
<organism evidence="1">
    <name type="scientific">Anguilla anguilla</name>
    <name type="common">European freshwater eel</name>
    <name type="synonym">Muraena anguilla</name>
    <dbReference type="NCBI Taxonomy" id="7936"/>
    <lineage>
        <taxon>Eukaryota</taxon>
        <taxon>Metazoa</taxon>
        <taxon>Chordata</taxon>
        <taxon>Craniata</taxon>
        <taxon>Vertebrata</taxon>
        <taxon>Euteleostomi</taxon>
        <taxon>Actinopterygii</taxon>
        <taxon>Neopterygii</taxon>
        <taxon>Teleostei</taxon>
        <taxon>Anguilliformes</taxon>
        <taxon>Anguillidae</taxon>
        <taxon>Anguilla</taxon>
    </lineage>
</organism>
<reference evidence="1" key="1">
    <citation type="submission" date="2014-11" db="EMBL/GenBank/DDBJ databases">
        <authorList>
            <person name="Amaro Gonzalez C."/>
        </authorList>
    </citation>
    <scope>NUCLEOTIDE SEQUENCE</scope>
</reference>
<accession>A0A0E9QFF8</accession>
<sequence>MEIPYVVMLQSFSIKLTSSQYL</sequence>
<reference evidence="1" key="2">
    <citation type="journal article" date="2015" name="Fish Shellfish Immunol.">
        <title>Early steps in the European eel (Anguilla anguilla)-Vibrio vulnificus interaction in the gills: Role of the RtxA13 toxin.</title>
        <authorList>
            <person name="Callol A."/>
            <person name="Pajuelo D."/>
            <person name="Ebbesson L."/>
            <person name="Teles M."/>
            <person name="MacKenzie S."/>
            <person name="Amaro C."/>
        </authorList>
    </citation>
    <scope>NUCLEOTIDE SEQUENCE</scope>
</reference>
<protein>
    <submittedName>
        <fullName evidence="1">Uncharacterized protein</fullName>
    </submittedName>
</protein>
<dbReference type="EMBL" id="GBXM01092961">
    <property type="protein sequence ID" value="JAH15616.1"/>
    <property type="molecule type" value="Transcribed_RNA"/>
</dbReference>
<name>A0A0E9QFF8_ANGAN</name>